<keyword evidence="3" id="KW-1185">Reference proteome</keyword>
<organism evidence="2 3">
    <name type="scientific">Clostridium aestuarii</name>
    <dbReference type="NCBI Taxonomy" id="338193"/>
    <lineage>
        <taxon>Bacteria</taxon>
        <taxon>Bacillati</taxon>
        <taxon>Bacillota</taxon>
        <taxon>Clostridia</taxon>
        <taxon>Eubacteriales</taxon>
        <taxon>Clostridiaceae</taxon>
        <taxon>Clostridium</taxon>
    </lineage>
</organism>
<reference evidence="2" key="1">
    <citation type="submission" date="2022-12" db="EMBL/GenBank/DDBJ databases">
        <authorList>
            <person name="Wang J."/>
        </authorList>
    </citation>
    <scope>NUCLEOTIDE SEQUENCE</scope>
    <source>
        <strain evidence="2">HY-45-18</strain>
    </source>
</reference>
<evidence type="ECO:0000313" key="3">
    <source>
        <dbReference type="Proteomes" id="UP001078443"/>
    </source>
</evidence>
<accession>A0ABT4CV59</accession>
<comment type="caution">
    <text evidence="2">The sequence shown here is derived from an EMBL/GenBank/DDBJ whole genome shotgun (WGS) entry which is preliminary data.</text>
</comment>
<protein>
    <submittedName>
        <fullName evidence="2">Nucleotidyltransferase domain-containing protein</fullName>
    </submittedName>
</protein>
<gene>
    <name evidence="2" type="ORF">OW763_00595</name>
</gene>
<dbReference type="InterPro" id="IPR043519">
    <property type="entry name" value="NT_sf"/>
</dbReference>
<evidence type="ECO:0000313" key="2">
    <source>
        <dbReference type="EMBL" id="MCY6482851.1"/>
    </source>
</evidence>
<dbReference type="Gene3D" id="3.30.460.10">
    <property type="entry name" value="Beta Polymerase, domain 2"/>
    <property type="match status" value="1"/>
</dbReference>
<feature type="domain" description="Polymerase beta nucleotidyltransferase" evidence="1">
    <location>
        <begin position="9"/>
        <end position="98"/>
    </location>
</feature>
<dbReference type="Proteomes" id="UP001078443">
    <property type="component" value="Unassembled WGS sequence"/>
</dbReference>
<dbReference type="Pfam" id="PF18765">
    <property type="entry name" value="Polbeta"/>
    <property type="match status" value="1"/>
</dbReference>
<name>A0ABT4CV59_9CLOT</name>
<proteinExistence type="predicted"/>
<evidence type="ECO:0000259" key="1">
    <source>
        <dbReference type="Pfam" id="PF18765"/>
    </source>
</evidence>
<dbReference type="EMBL" id="JAPQER010000001">
    <property type="protein sequence ID" value="MCY6482851.1"/>
    <property type="molecule type" value="Genomic_DNA"/>
</dbReference>
<dbReference type="InterPro" id="IPR041633">
    <property type="entry name" value="Polbeta"/>
</dbReference>
<dbReference type="RefSeq" id="WP_268039119.1">
    <property type="nucleotide sequence ID" value="NZ_JAPQER010000001.1"/>
</dbReference>
<sequence>MILDSYDVNKINGFLIDNTKPYLVMVSGNVEHRETGDKENLDVGFISDKHYNVFETFMLSQELGEILHVDVQVVDLEKCTEEYKKEMKENGKIIYCSN</sequence>